<dbReference type="AlphaFoldDB" id="Q83ZQ0"/>
<organism evidence="2">
    <name type="scientific">Rhizobium arachis</name>
    <dbReference type="NCBI Taxonomy" id="228925"/>
    <lineage>
        <taxon>Bacteria</taxon>
        <taxon>Pseudomonadati</taxon>
        <taxon>Pseudomonadota</taxon>
        <taxon>Alphaproteobacteria</taxon>
        <taxon>Hyphomicrobiales</taxon>
        <taxon>Rhizobiaceae</taxon>
        <taxon>Rhizobium/Agrobacterium group</taxon>
        <taxon>Rhizobium</taxon>
    </lineage>
</organism>
<feature type="region of interest" description="Disordered" evidence="1">
    <location>
        <begin position="55"/>
        <end position="76"/>
    </location>
</feature>
<feature type="region of interest" description="Disordered" evidence="1">
    <location>
        <begin position="1"/>
        <end position="34"/>
    </location>
</feature>
<reference evidence="2" key="1">
    <citation type="submission" date="2003-04" db="EMBL/GenBank/DDBJ databases">
        <title>Gene Cloning of Cytochrome Oxidase from Rhizobium arachis.</title>
        <authorList>
            <person name="Long M."/>
            <person name="Xu H."/>
            <person name="Lin Z."/>
            <person name="Zhang F."/>
            <person name="Xu L."/>
        </authorList>
    </citation>
    <scope>NUCLEOTIDE SEQUENCE</scope>
</reference>
<dbReference type="EMBL" id="AY272046">
    <property type="protein sequence ID" value="AAP22953.1"/>
    <property type="molecule type" value="Genomic_DNA"/>
</dbReference>
<gene>
    <name evidence="2" type="primary">rhc2</name>
</gene>
<evidence type="ECO:0000256" key="1">
    <source>
        <dbReference type="SAM" id="MobiDB-lite"/>
    </source>
</evidence>
<accession>Q83ZQ0</accession>
<protein>
    <submittedName>
        <fullName evidence="2">Uncharacterized protein rhc2</fullName>
    </submittedName>
</protein>
<proteinExistence type="predicted"/>
<evidence type="ECO:0000313" key="2">
    <source>
        <dbReference type="EMBL" id="AAP22953.1"/>
    </source>
</evidence>
<name>Q83ZQ0_9HYPH</name>
<sequence>MHRPDTQAHRRCTAGQPPAGHAALGRGQAAGHVQRCVRSKNGHQQGDGDQALTVTASHVESRGGGRGARKAHARDPYRRGWAGLERSQHLRPGSAILPRLFPLLEIIQWQKPASPTSAMNAA</sequence>
<feature type="non-terminal residue" evidence="2">
    <location>
        <position position="122"/>
    </location>
</feature>